<dbReference type="InterPro" id="IPR025048">
    <property type="entry name" value="DUF3987"/>
</dbReference>
<reference evidence="1 2" key="1">
    <citation type="submission" date="2014-03" db="EMBL/GenBank/DDBJ databases">
        <title>Genetic Variability of E. coli after antibiotic treatment.</title>
        <authorList>
            <person name="Silbergeld E."/>
            <person name="Coles C."/>
            <person name="Seidman J.C."/>
            <person name="You Y."/>
            <person name="George J."/>
            <person name="Nadendla S."/>
            <person name="Huot H."/>
            <person name="Daugherty S.C."/>
            <person name="Nagaraj S."/>
            <person name="Ott S."/>
            <person name="Klega K."/>
            <person name="Rasko D."/>
        </authorList>
    </citation>
    <scope>NUCLEOTIDE SEQUENCE [LARGE SCALE GENOMIC DNA]</scope>
    <source>
        <strain evidence="1 2">1-250-04_S3_C1</strain>
    </source>
</reference>
<organism evidence="1 2">
    <name type="scientific">Escherichia coli 1-250-04_S3_C1</name>
    <dbReference type="NCBI Taxonomy" id="1444135"/>
    <lineage>
        <taxon>Bacteria</taxon>
        <taxon>Pseudomonadati</taxon>
        <taxon>Pseudomonadota</taxon>
        <taxon>Gammaproteobacteria</taxon>
        <taxon>Enterobacterales</taxon>
        <taxon>Enterobacteriaceae</taxon>
        <taxon>Escherichia</taxon>
    </lineage>
</organism>
<evidence type="ECO:0000313" key="1">
    <source>
        <dbReference type="EMBL" id="EZJ78169.1"/>
    </source>
</evidence>
<name>A0AAN4NLJ0_ECOLX</name>
<dbReference type="EMBL" id="JJLU01000201">
    <property type="protein sequence ID" value="EZJ78169.1"/>
    <property type="molecule type" value="Genomic_DNA"/>
</dbReference>
<sequence>MTLSNAASRALERFHKENMDTVRQNPHMGTFEDIIVRKREQVVRIAAILELEKDPDSTVITLESTNSAIYLIEFYFKHLIYKLESLREISPAEKLDKWLQKRIITTAGYIFQKSYILQYAPYALRKKCVLDEALDILAEQRKIRIDDNLVVYIGNTITPSELAKKLNIPA</sequence>
<dbReference type="Pfam" id="PF13148">
    <property type="entry name" value="DUF3987"/>
    <property type="match status" value="1"/>
</dbReference>
<dbReference type="Proteomes" id="UP000024043">
    <property type="component" value="Unassembled WGS sequence"/>
</dbReference>
<proteinExistence type="predicted"/>
<accession>A0AAN4NLJ0</accession>
<feature type="non-terminal residue" evidence="1">
    <location>
        <position position="170"/>
    </location>
</feature>
<comment type="caution">
    <text evidence="1">The sequence shown here is derived from an EMBL/GenBank/DDBJ whole genome shotgun (WGS) entry which is preliminary data.</text>
</comment>
<dbReference type="AlphaFoldDB" id="A0AAN4NLJ0"/>
<protein>
    <submittedName>
        <fullName evidence="1">Uncharacterized protein</fullName>
    </submittedName>
</protein>
<evidence type="ECO:0000313" key="2">
    <source>
        <dbReference type="Proteomes" id="UP000024043"/>
    </source>
</evidence>
<gene>
    <name evidence="1" type="ORF">AC00_5360</name>
</gene>